<accession>A0A4Q2DZI4</accession>
<organism evidence="2 3">
    <name type="scientific">Candolleomyces aberdarensis</name>
    <dbReference type="NCBI Taxonomy" id="2316362"/>
    <lineage>
        <taxon>Eukaryota</taxon>
        <taxon>Fungi</taxon>
        <taxon>Dikarya</taxon>
        <taxon>Basidiomycota</taxon>
        <taxon>Agaricomycotina</taxon>
        <taxon>Agaricomycetes</taxon>
        <taxon>Agaricomycetidae</taxon>
        <taxon>Agaricales</taxon>
        <taxon>Agaricineae</taxon>
        <taxon>Psathyrellaceae</taxon>
        <taxon>Candolleomyces</taxon>
    </lineage>
</organism>
<gene>
    <name evidence="2" type="ORF">EST38_g1114</name>
</gene>
<proteinExistence type="inferred from homology"/>
<dbReference type="Proteomes" id="UP000290288">
    <property type="component" value="Unassembled WGS sequence"/>
</dbReference>
<dbReference type="AlphaFoldDB" id="A0A4Q2DZI4"/>
<dbReference type="EMBL" id="SDEE01000014">
    <property type="protein sequence ID" value="RXW24774.1"/>
    <property type="molecule type" value="Genomic_DNA"/>
</dbReference>
<evidence type="ECO:0000313" key="2">
    <source>
        <dbReference type="EMBL" id="RXW24774.1"/>
    </source>
</evidence>
<dbReference type="STRING" id="2316362.A0A4Q2DZI4"/>
<evidence type="ECO:0000256" key="1">
    <source>
        <dbReference type="ARBA" id="ARBA00008842"/>
    </source>
</evidence>
<dbReference type="Gene3D" id="2.40.160.120">
    <property type="match status" value="1"/>
</dbReference>
<dbReference type="GO" id="GO:0032541">
    <property type="term" value="C:cortical endoplasmic reticulum"/>
    <property type="evidence" value="ECO:0007669"/>
    <property type="project" value="TreeGrafter"/>
</dbReference>
<keyword evidence="3" id="KW-1185">Reference proteome</keyword>
<dbReference type="OrthoDB" id="14833at2759"/>
<dbReference type="PANTHER" id="PTHR10972:SF102">
    <property type="entry name" value="OXYSTEROL-BINDING PROTEIN"/>
    <property type="match status" value="1"/>
</dbReference>
<dbReference type="GO" id="GO:0005829">
    <property type="term" value="C:cytosol"/>
    <property type="evidence" value="ECO:0007669"/>
    <property type="project" value="TreeGrafter"/>
</dbReference>
<evidence type="ECO:0008006" key="4">
    <source>
        <dbReference type="Google" id="ProtNLM"/>
    </source>
</evidence>
<dbReference type="InterPro" id="IPR037239">
    <property type="entry name" value="OSBP_sf"/>
</dbReference>
<protein>
    <recommendedName>
        <fullName evidence="4">Oxysterol-binding protein</fullName>
    </recommendedName>
</protein>
<dbReference type="InterPro" id="IPR000648">
    <property type="entry name" value="Oxysterol-bd"/>
</dbReference>
<dbReference type="PANTHER" id="PTHR10972">
    <property type="entry name" value="OXYSTEROL-BINDING PROTEIN-RELATED"/>
    <property type="match status" value="1"/>
</dbReference>
<sequence length="218" mass="24659">MPNMYARGILFGKMVLELGDTCVAKNEKLGLSCDLEFKTKGFFSGTYNAIAGRLRRNTTDVAEISGRWSHVMDIKNNKTGKKRVLFDAQKDGQNVVPKWVPPEDEQESNESRRLWSQLTKAINAKDMEWATDAKSTVEDAQREDRKRREEKGEVYVPRFFELKDGRWVPKFIVPKDPKEAVAAVQNWIFPSATATEVKVKTETSTNPSIAPPPIALPT</sequence>
<name>A0A4Q2DZI4_9AGAR</name>
<dbReference type="GO" id="GO:0016020">
    <property type="term" value="C:membrane"/>
    <property type="evidence" value="ECO:0007669"/>
    <property type="project" value="TreeGrafter"/>
</dbReference>
<dbReference type="Gene3D" id="3.30.70.3490">
    <property type="match status" value="1"/>
</dbReference>
<evidence type="ECO:0000313" key="3">
    <source>
        <dbReference type="Proteomes" id="UP000290288"/>
    </source>
</evidence>
<dbReference type="Pfam" id="PF01237">
    <property type="entry name" value="Oxysterol_BP"/>
    <property type="match status" value="1"/>
</dbReference>
<reference evidence="2 3" key="1">
    <citation type="submission" date="2019-01" db="EMBL/GenBank/DDBJ databases">
        <title>Draft genome sequence of Psathyrella aberdarensis IHI B618.</title>
        <authorList>
            <person name="Buettner E."/>
            <person name="Kellner H."/>
        </authorList>
    </citation>
    <scope>NUCLEOTIDE SEQUENCE [LARGE SCALE GENOMIC DNA]</scope>
    <source>
        <strain evidence="2 3">IHI B618</strain>
    </source>
</reference>
<dbReference type="SUPFAM" id="SSF144000">
    <property type="entry name" value="Oxysterol-binding protein-like"/>
    <property type="match status" value="1"/>
</dbReference>
<dbReference type="GO" id="GO:0032934">
    <property type="term" value="F:sterol binding"/>
    <property type="evidence" value="ECO:0007669"/>
    <property type="project" value="TreeGrafter"/>
</dbReference>
<comment type="similarity">
    <text evidence="1">Belongs to the OSBP family.</text>
</comment>
<comment type="caution">
    <text evidence="2">The sequence shown here is derived from an EMBL/GenBank/DDBJ whole genome shotgun (WGS) entry which is preliminary data.</text>
</comment>